<evidence type="ECO:0000313" key="3">
    <source>
        <dbReference type="EMBL" id="CAA0119859.1"/>
    </source>
</evidence>
<keyword evidence="3" id="KW-0378">Hydrolase</keyword>
<feature type="region of interest" description="Disordered" evidence="1">
    <location>
        <begin position="4776"/>
        <end position="4804"/>
    </location>
</feature>
<evidence type="ECO:0000259" key="2">
    <source>
        <dbReference type="Pfam" id="PF12920"/>
    </source>
</evidence>
<accession>A0A5S9QLM2</accession>
<feature type="region of interest" description="Disordered" evidence="1">
    <location>
        <begin position="3095"/>
        <end position="3116"/>
    </location>
</feature>
<dbReference type="Pfam" id="PF12920">
    <property type="entry name" value="TcdA_TcdB_pore"/>
    <property type="match status" value="1"/>
</dbReference>
<dbReference type="GO" id="GO:0016787">
    <property type="term" value="F:hydrolase activity"/>
    <property type="evidence" value="ECO:0007669"/>
    <property type="project" value="UniProtKB-KW"/>
</dbReference>
<feature type="compositionally biased region" description="Basic and acidic residues" evidence="1">
    <location>
        <begin position="3380"/>
        <end position="3391"/>
    </location>
</feature>
<sequence length="4804" mass="513053">MQDQMEMTTEAFSAQLSRQVTGARLCMTKHGVFVRSGMRENRTLIVIAHGTLEPNNYFSNYFQSIDSIGFVAPKGHVLLSSLSLLARNSRLAISEAVSRGGIVDEHAITPLSSAELRGFCGHLSGNRDYFFVTQAAALSDLVISLSCEFSGDLILHVCRHGGDAGLTDEAQEFVPFPTLSKDSLSLIGFGRDSNGNKTSTDTGEVKPGTESYSKYVSDYLADLADEVAKLQTQALNKTDNPWKIQRSELNVNVDDSLIKFAREIGIGRQLGFFNQDLIPRLDAFRKRIQSVVNEPITLPIDDVSTEVTSTFSKVPGHDFGADRNALTLSIQRANAFADKFTDTQRDELNKKGLWETDDTTKLAGLETDVSNGLPLSSVSTKVFGIFEKLDNAVAALANNKASDTSLSATQSDQVNDWYTSLTPELAIQRLQQGGKVVLVGAAVDRNTQAEDVSGSFEHIVETNIPGLYVGYNSDPKEASTAVSRINAGLNPTNPDHANFSRQLYGAAQLSEINGGVLNEAYPLSSKQSGFVFGVGSSDASVGVQSHAEYVSNVITAVATPEGSKTDVTAELYRQLAKVSSHAAFEKVDTASDTPTVGNRFEVKLNSEHAFQWSTAEDNTLARGVGFLGRTLTNSAPENTISPIGSASERTYRLAVGSPKSAFDNSHTSSNDPVVGIGLANYEFPGGSLVSPGYATKVGIATLSHALQLDPPDAPAAGVPAAQQYAAVLTDYLNEGAGPTQKYTFAKDKMLSRAILDSAIEISSIGGDPSELAEGIASVIHNGDEKTAGLLKTAAAPFQLLIDADTVNGKPIQFSASARTAIQDIYGDVNPAFTLTDARIVGGDIRYVNGDGALLEAGTTPNFGPDADITGYNSFQLSNGSTAYLPTNGNSDDSIVVAKQLQTRINALYSDDTDISPQDIGFSFQYLKALATARQGLAPGTALPATEELTENQLIFSVGSKLTLLKHAHEFKDEGSNAHKAYTALEELTDDYLTNYAKTHDSSDLHEMLVDLGPEFTPAHFEQLEKDRDWLTSKDPNATGDQIKTSFSYWASHIEDEQKSGGSRVFVSGNSLFESGDFDKVVAKKIKLLQDVLDKPIEEPHIDFREILEHHESPYAARQRQIQSKEAANKNLTTLLDEVNTYLKRQAPDNPSLVLRLQKAILDGAAKNQGSYEIIREHVDIPIPRGIRENEQFELPNDANLGAYGGTTNAQTEGIFRSFFAGLVDDGDDDGVRRIAGMLRRDYREVFSSYGTAEDYYVGLTGILRGAAGDDASARHNTPGFSASKGNPKNVVFKEGLTETEFVDRFNTSVLATVSKFAEDGIDASPFIEALDEFADNFVTSKPLSDPKPDRSRSEKLQVDSASGRERLFGESGILNIIQNVDEINGKKLTIDPQLRRSINDKRIASDTSETGIVVQKIGAQQSDILHGPGLSLEDASGNQVTNIELPNGDLKLQGYTRLSLNDGLTTFISDADPAERFSLSKSVTSTIGWLKADGINGTQEEANASIDYHQFLVEQGIEPQATLQNALVDKVAVFANAGKYGSKAYQAVVDSLTTEIGKLESTNPSQAKELQASLKNKLSAPDSFIEQTAQAEGDRHLALNRGFPDLDPAYTIKKQALSTFAESLGLDASDVSGIEPTKAGYARVFALGQANNEDLDGFHLVNPTTEDTASLKASFEAKVATGLSNVIEDLTINGTDINEPIAALADIVGSDVNGADITQHGVLKWLGLATEIDGHAISIAPSIESTLNTAISHLPAASEPSSIAKIQSISVDGSGYQLTGENGQQLPAHLLGSLTPKGTAEGFHKVSLSDGSQVFLPISSTDAGFVVSADAFADITWLDSSSVTGTPQTIAKSLAFAEQHAANQPDGDAAEVKLVDSIGKKLSLLKSAGSEASEARAALSEQLNLGEIEGPNLTGLHVSNLYEGVKTDNLPLLDVDGRLAGFTASDTLNGTTVYSNGKVRYAKADLPDGRKLFVELGNDDERHSFVVGQDAWNEITWFSGDHTLSTSQEVNNAVSYARRLSQLPDSPIAGQFEQLLRTKLDQISDTSKPTYNIDEVQAVATALNWREVDDVGFDANGLYGTPTTGSILPASRLPGFDGLTTPEGYTHYHLGDGRGLYVSDDPKGRSVITSAHTEEVLTYLSSDTVSDDPALVSAAVTFAKDAQQFGGDSGDTFNQLVHRKIDAYVSSGETDSASFQQLLDSSGVPTITDVGATANGRPLLANESTAGGSRLSVVPLIDIDGTAAGFQRIKLPNGNTLYKAENGGQDFVVDKLAEEGITWLQSSNTSTETSLSVKSSYEYALALVKSGHLSKPDFDNLVEKKLQALSDEGHLDGDAPLSPELQSLRSAFDPQSITAVTIDSGHVSFVTESGASLSTADTPEFNAKGAIDGYQKFALSNGETLFVSSADDKPSFSFGKGVYQHLFWLTSDDTDATSATVTSSIEYFRSQVKSGEITATTFNKLIAQKMHQFELPSDVSLDEETLATFADEAGYTTIDSVSGDSGGGVTFGDDYGTTVAPGSLPALNLRGDVIVGADTGTDGGADTWVKQVLTNGAAVFTRQVTDEPDEPDGTTASLADTSSDGSTKTTDDSGSFHTPTSSTSSSPESSYHSVVSDSSGGVLNKIVLAPEVYKTITWLTSGGAGAPPAVIDQSVQYASALAQTDAEKQALIHTVGEKLIALSKAGDDSGANLLGIHTQELIGTYGKSDKTLSDELTTQLKGQLTTAAAGDAFDVVFPEIAIKDTLAVVGETNAALLKIGTAAIEGIEETLGVRLIDQSVAGTGKVDLKAILTKLTLDRAAPAFEKSISPENLKLVDNYTDVLKTVVDEQSAYAERLSRIDTAIVGHPSTGDIDSVALIARLQSALPNGGGVFTPDVLERLNALGGIRGSALTASKGTSKAIHQQISDIQSEYEKSSPLAVDANGRDISPELGAEGDFNFLAHVADNALGDGFNDIDPIKLSLKSPLSVDAVKEALATVQTDSTGRALAIMKGHRLAERFDKSVADIISKEGLGSDYVPILGTAELIARKPGTPESVQNHYEIDFIDTQTRVIKHVVTTDNAIFETRQLLDEGAHALVDNKAARDQLSSNPEIEALAKRVADTTDSESKASRPIKLLGGGAGEDDGTDVGGLSTLNAAFAIQSLNSYFQRNKIENSTKTNSLSKVLRIHEDLNMARVFYGVTLDAAHLVGAVKTLYSQSTKTIGTTVETAAEASSFGTVFSTVGQIGLGVVDTAFSAASTGLDIYELTKAKSGLEKSVLGTQLAFDSAGTIIGATSVGLSIASVAGVTAAASIGAVVGGAGVIFAGVGVGVAALVQAFGEIVDQAKQVGKYFNSVHETYENAGFTYNSKSQTLTTKGQGSVDEVNFRTGKVSFGSTKAASIKRTKYDHSEGKGGRIDWGGEPDNDNNTKDDFNLYSAMGYNQQVDLKDSSDAKVLIAPVTPHSRFHNYTYNQDAGAPFQNDTGFAELRHIERTENFDFDFYAWPTSYILQKGDQDYSNTTIKIVLDDKPRVVIVPPIPKAYGSYVSHHIYGDGNQYAIGVGDRDHITLDSDAGKKSTWVINTANLTNDGFSVNSDGINFSSKSGSPKIIIADKDRSTVLLDDSEGDTFVIKVAQKIAAVIAIDGNKYSTHETLTAHLDHLRSEKRLGTQVRITNYRGHDNKNDGTAVYDSTSNTFVSDSLVKEGAQVVEVNASPGGASLLSASPAEKSVHETPISANNANVSGKIGWLIKDGVLYQRNLATDKTIATYKAPELATINGSSTGELGVVKQTGHGLQLLYQQQWGGNNAQYIFNWNNASHRFELQQINGDSSIYDHASYVGEQFNLKSLQARFSNPVALSSLVRVSLKDRTTSYIEGDSGYIIKPQLEEDEFLEDHVYKLKFNPGSLPEAKKHLTYASNIVNQNRFYLQPGHAFDFHDTPTDRHWKVGRYLYHSVGDFLKGAFGDGQASAAKNVLDDTDENLVHQLSGRIYLKKGTHKFSFHHDDDLEFSIAGKTLIDSSSPNNDWVDASYTADHDGFYAINGLNTQGQGGASLGIRIDGKDLTIGAAPFQLAAKEGSGRDSKTLFFDPRSQQFYVVSSYLANAAALPEINGTTEHYMSFANTADGKVLATTNQGNIFEVSIDGKATLEQIGSAWLKSQKDPAGALETLVKSDIARDQMLHLQIDPNSKESAVYDSAAKSWFLLPQGVDSEHDKLLSIDPSTGSTWYFNPDKKQLIKGVATTTQEFAEALGSTSMLAGLQKTSLELSGATYSNIKRISSGVLAFTDTGAEILVSDKGIKQLVSVPASWVKQKPDSLTNFLKDNADVIAPDAIRVADVKAGVLAGWFFSGNKTFYTAKFAAGLNKQFLGVDADGQGYGVATDKNGLQSLYKLDGVKAEKRFSASLIERISGSTLAGAPHSSTLAVALAAGQTLSDIPSLKNTNQLLLSIAPRDTLSISEGVLSNYSNVAVDVSQVNTAAPATDTSLNSPQEPPPVINLDKSWLSSKTLVTEKNGKLSIFDGQNNKLIQFTGYDAKTPVKLVIGDSPPLTIGELDQSVNHYGFDLGQAYLHGEIYFPSKSVHSIADVQNVVSHEKGTGYSIKSLYFDEPGRGKGNDTISAFLSGHATLDDKNDDSILQHKDEHVIHQIAGSVYLTKGIHKLSIRHDDGLKFSIAGKVLADQFGSDHGKTQYYDFSADKTGYFPVEALYYQATQRARLVVELDGKPLSPADPNAGGKGISVESLYTAASIDASEKNLSANGESHLKDSATQKSVAAKLSSTASSSSSVVDQHNLDKLVQAMASFDGKPDAQIADKEPINRNRDNGLAVDPTQH</sequence>
<dbReference type="EC" id="3.4.22.-" evidence="3"/>
<keyword evidence="4" id="KW-1185">Reference proteome</keyword>
<feature type="compositionally biased region" description="Basic and acidic residues" evidence="1">
    <location>
        <begin position="3095"/>
        <end position="3106"/>
    </location>
</feature>
<protein>
    <submittedName>
        <fullName evidence="3">Toxin B</fullName>
        <ecNumber evidence="3">3.4.22.-</ecNumber>
    </submittedName>
</protein>
<dbReference type="Proteomes" id="UP000441399">
    <property type="component" value="Unassembled WGS sequence"/>
</dbReference>
<feature type="domain" description="TcdA/TcdB toxin pore forming" evidence="2">
    <location>
        <begin position="3128"/>
        <end position="3672"/>
    </location>
</feature>
<evidence type="ECO:0000313" key="4">
    <source>
        <dbReference type="Proteomes" id="UP000441399"/>
    </source>
</evidence>
<name>A0A5S9QLM2_9GAMM</name>
<gene>
    <name evidence="3" type="primary">toxB_4</name>
    <name evidence="3" type="ORF">OPDIPICF_02332</name>
</gene>
<feature type="region of interest" description="Disordered" evidence="1">
    <location>
        <begin position="2556"/>
        <end position="2613"/>
    </location>
</feature>
<proteinExistence type="predicted"/>
<feature type="region of interest" description="Disordered" evidence="1">
    <location>
        <begin position="3380"/>
        <end position="3401"/>
    </location>
</feature>
<reference evidence="3 4" key="1">
    <citation type="submission" date="2019-11" db="EMBL/GenBank/DDBJ databases">
        <authorList>
            <person name="Holert J."/>
        </authorList>
    </citation>
    <scope>NUCLEOTIDE SEQUENCE [LARGE SCALE GENOMIC DNA]</scope>
    <source>
        <strain evidence="3">SB11_3</strain>
    </source>
</reference>
<organism evidence="3 4">
    <name type="scientific">BD1-7 clade bacterium</name>
    <dbReference type="NCBI Taxonomy" id="2029982"/>
    <lineage>
        <taxon>Bacteria</taxon>
        <taxon>Pseudomonadati</taxon>
        <taxon>Pseudomonadota</taxon>
        <taxon>Gammaproteobacteria</taxon>
        <taxon>Cellvibrionales</taxon>
        <taxon>Spongiibacteraceae</taxon>
        <taxon>BD1-7 clade</taxon>
    </lineage>
</organism>
<dbReference type="InterPro" id="IPR024769">
    <property type="entry name" value="TcdA/TcdB_pore_forming"/>
</dbReference>
<feature type="compositionally biased region" description="Basic and acidic residues" evidence="1">
    <location>
        <begin position="4777"/>
        <end position="4794"/>
    </location>
</feature>
<dbReference type="EMBL" id="CACSIO010000034">
    <property type="protein sequence ID" value="CAA0119859.1"/>
    <property type="molecule type" value="Genomic_DNA"/>
</dbReference>
<dbReference type="OrthoDB" id="5489595at2"/>
<feature type="compositionally biased region" description="Low complexity" evidence="1">
    <location>
        <begin position="2576"/>
        <end position="2613"/>
    </location>
</feature>
<evidence type="ECO:0000256" key="1">
    <source>
        <dbReference type="SAM" id="MobiDB-lite"/>
    </source>
</evidence>